<dbReference type="CDD" id="cd23992">
    <property type="entry name" value="PBP_GOBP"/>
    <property type="match status" value="1"/>
</dbReference>
<feature type="compositionally biased region" description="Basic and acidic residues" evidence="2">
    <location>
        <begin position="92"/>
        <end position="103"/>
    </location>
</feature>
<dbReference type="AlphaFoldDB" id="A0A9N9X7I3"/>
<dbReference type="Pfam" id="PF01395">
    <property type="entry name" value="PBP_GOBP"/>
    <property type="match status" value="1"/>
</dbReference>
<dbReference type="InterPro" id="IPR036728">
    <property type="entry name" value="PBP_GOBP_sf"/>
</dbReference>
<evidence type="ECO:0000313" key="5">
    <source>
        <dbReference type="Proteomes" id="UP001153709"/>
    </source>
</evidence>
<feature type="compositionally biased region" description="Polar residues" evidence="2">
    <location>
        <begin position="75"/>
        <end position="85"/>
    </location>
</feature>
<keyword evidence="1 3" id="KW-0732">Signal</keyword>
<dbReference type="PANTHER" id="PTHR11857">
    <property type="entry name" value="ODORANT BINDING PROTEIN-RELATED"/>
    <property type="match status" value="1"/>
</dbReference>
<dbReference type="PANTHER" id="PTHR11857:SF42">
    <property type="entry name" value="GENERAL ODORANT-BINDING PROTEIN 19D-RELATED"/>
    <property type="match status" value="1"/>
</dbReference>
<evidence type="ECO:0000256" key="1">
    <source>
        <dbReference type="ARBA" id="ARBA00022729"/>
    </source>
</evidence>
<dbReference type="EMBL" id="OU898276">
    <property type="protein sequence ID" value="CAG9827947.1"/>
    <property type="molecule type" value="Genomic_DNA"/>
</dbReference>
<reference evidence="4" key="1">
    <citation type="submission" date="2022-01" db="EMBL/GenBank/DDBJ databases">
        <authorList>
            <person name="King R."/>
        </authorList>
    </citation>
    <scope>NUCLEOTIDE SEQUENCE</scope>
</reference>
<dbReference type="Gene3D" id="1.10.238.20">
    <property type="entry name" value="Pheromone/general odorant binding protein domain"/>
    <property type="match status" value="1"/>
</dbReference>
<dbReference type="SMART" id="SM00708">
    <property type="entry name" value="PhBP"/>
    <property type="match status" value="1"/>
</dbReference>
<feature type="signal peptide" evidence="3">
    <location>
        <begin position="1"/>
        <end position="16"/>
    </location>
</feature>
<organism evidence="4 5">
    <name type="scientific">Diabrotica balteata</name>
    <name type="common">Banded cucumber beetle</name>
    <dbReference type="NCBI Taxonomy" id="107213"/>
    <lineage>
        <taxon>Eukaryota</taxon>
        <taxon>Metazoa</taxon>
        <taxon>Ecdysozoa</taxon>
        <taxon>Arthropoda</taxon>
        <taxon>Hexapoda</taxon>
        <taxon>Insecta</taxon>
        <taxon>Pterygota</taxon>
        <taxon>Neoptera</taxon>
        <taxon>Endopterygota</taxon>
        <taxon>Coleoptera</taxon>
        <taxon>Polyphaga</taxon>
        <taxon>Cucujiformia</taxon>
        <taxon>Chrysomeloidea</taxon>
        <taxon>Chrysomelidae</taxon>
        <taxon>Galerucinae</taxon>
        <taxon>Diabroticina</taxon>
        <taxon>Diabroticites</taxon>
        <taxon>Diabrotica</taxon>
    </lineage>
</organism>
<keyword evidence="5" id="KW-1185">Reference proteome</keyword>
<dbReference type="OrthoDB" id="6595846at2759"/>
<gene>
    <name evidence="4" type="ORF">DIABBA_LOCUS1898</name>
</gene>
<protein>
    <submittedName>
        <fullName evidence="4">Uncharacterized protein</fullName>
    </submittedName>
</protein>
<dbReference type="GO" id="GO:0007608">
    <property type="term" value="P:sensory perception of smell"/>
    <property type="evidence" value="ECO:0007669"/>
    <property type="project" value="TreeGrafter"/>
</dbReference>
<dbReference type="GO" id="GO:0005615">
    <property type="term" value="C:extracellular space"/>
    <property type="evidence" value="ECO:0007669"/>
    <property type="project" value="TreeGrafter"/>
</dbReference>
<evidence type="ECO:0000256" key="3">
    <source>
        <dbReference type="SAM" id="SignalP"/>
    </source>
</evidence>
<dbReference type="GO" id="GO:0005549">
    <property type="term" value="F:odorant binding"/>
    <property type="evidence" value="ECO:0007669"/>
    <property type="project" value="InterPro"/>
</dbReference>
<sequence>MRLLCVLVICIHLSSSKSIDGNGSGNGKSYFFKMRQNSTDFIVTSRISNRGQIQEDFKELQAPVIVKSRAYETTGLGNDSDMPSQESEDSDEKSSEDVPIHDNPHDLIIDANTTIIEGSLPDNILESIIPDTIISNDTLKTAQDIQENILEDIASGLKVANESLVRNFEEIKESILESISPGVNISNETVAEAVDDRSWKNLMEQIFKALDPKVVAAFMEKVTKFGEKCMAETHATSDDVGQIMAHQIPESHEGKCMVSCVYKAFKIQNEDGSMNPDETLKLMEKVKESDAELYEKLMKVFTTCQGKKELIVDDPCVTAVNVGACAVTEGKAAGITSEMFGM</sequence>
<evidence type="ECO:0000313" key="4">
    <source>
        <dbReference type="EMBL" id="CAG9827947.1"/>
    </source>
</evidence>
<dbReference type="SUPFAM" id="SSF47565">
    <property type="entry name" value="Insect pheromone/odorant-binding proteins"/>
    <property type="match status" value="1"/>
</dbReference>
<name>A0A9N9X7I3_DIABA</name>
<accession>A0A9N9X7I3</accession>
<evidence type="ECO:0000256" key="2">
    <source>
        <dbReference type="SAM" id="MobiDB-lite"/>
    </source>
</evidence>
<feature type="region of interest" description="Disordered" evidence="2">
    <location>
        <begin position="73"/>
        <end position="103"/>
    </location>
</feature>
<feature type="chain" id="PRO_5040373265" evidence="3">
    <location>
        <begin position="17"/>
        <end position="342"/>
    </location>
</feature>
<dbReference type="InterPro" id="IPR006170">
    <property type="entry name" value="PBP/GOBP"/>
</dbReference>
<dbReference type="Proteomes" id="UP001153709">
    <property type="component" value="Chromosome 1"/>
</dbReference>
<proteinExistence type="predicted"/>